<organism evidence="3 4">
    <name type="scientific">Virgisporangium ochraceum</name>
    <dbReference type="NCBI Taxonomy" id="65505"/>
    <lineage>
        <taxon>Bacteria</taxon>
        <taxon>Bacillati</taxon>
        <taxon>Actinomycetota</taxon>
        <taxon>Actinomycetes</taxon>
        <taxon>Micromonosporales</taxon>
        <taxon>Micromonosporaceae</taxon>
        <taxon>Virgisporangium</taxon>
    </lineage>
</organism>
<feature type="compositionally biased region" description="Polar residues" evidence="1">
    <location>
        <begin position="1"/>
        <end position="14"/>
    </location>
</feature>
<keyword evidence="2" id="KW-0812">Transmembrane</keyword>
<keyword evidence="2" id="KW-1133">Transmembrane helix</keyword>
<evidence type="ECO:0000256" key="1">
    <source>
        <dbReference type="SAM" id="MobiDB-lite"/>
    </source>
</evidence>
<dbReference type="AlphaFoldDB" id="A0A8J4ED50"/>
<evidence type="ECO:0000313" key="3">
    <source>
        <dbReference type="EMBL" id="GIJ70213.1"/>
    </source>
</evidence>
<reference evidence="3" key="1">
    <citation type="submission" date="2021-01" db="EMBL/GenBank/DDBJ databases">
        <title>Whole genome shotgun sequence of Virgisporangium ochraceum NBRC 16418.</title>
        <authorList>
            <person name="Komaki H."/>
            <person name="Tamura T."/>
        </authorList>
    </citation>
    <scope>NUCLEOTIDE SEQUENCE</scope>
    <source>
        <strain evidence="3">NBRC 16418</strain>
    </source>
</reference>
<dbReference type="RefSeq" id="WP_203930117.1">
    <property type="nucleotide sequence ID" value="NZ_BOPH01000073.1"/>
</dbReference>
<keyword evidence="4" id="KW-1185">Reference proteome</keyword>
<protein>
    <submittedName>
        <fullName evidence="3">Uncharacterized protein</fullName>
    </submittedName>
</protein>
<dbReference type="EMBL" id="BOPH01000073">
    <property type="protein sequence ID" value="GIJ70213.1"/>
    <property type="molecule type" value="Genomic_DNA"/>
</dbReference>
<keyword evidence="2" id="KW-0472">Membrane</keyword>
<feature type="compositionally biased region" description="Gly residues" evidence="1">
    <location>
        <begin position="23"/>
        <end position="33"/>
    </location>
</feature>
<proteinExistence type="predicted"/>
<evidence type="ECO:0000256" key="2">
    <source>
        <dbReference type="SAM" id="Phobius"/>
    </source>
</evidence>
<dbReference type="Proteomes" id="UP000635606">
    <property type="component" value="Unassembled WGS sequence"/>
</dbReference>
<evidence type="ECO:0000313" key="4">
    <source>
        <dbReference type="Proteomes" id="UP000635606"/>
    </source>
</evidence>
<name>A0A8J4ED50_9ACTN</name>
<feature type="region of interest" description="Disordered" evidence="1">
    <location>
        <begin position="1"/>
        <end position="33"/>
    </location>
</feature>
<gene>
    <name evidence="3" type="ORF">Voc01_051300</name>
</gene>
<accession>A0A8J4ED50</accession>
<feature type="transmembrane region" description="Helical" evidence="2">
    <location>
        <begin position="37"/>
        <end position="58"/>
    </location>
</feature>
<sequence length="62" mass="6012">MDFQTFETPVNSTDAPAPAAIPGEGGSDGGEGGTNPGVLLVASLLLSAAFLTVVYVAMAASG</sequence>
<comment type="caution">
    <text evidence="3">The sequence shown here is derived from an EMBL/GenBank/DDBJ whole genome shotgun (WGS) entry which is preliminary data.</text>
</comment>